<dbReference type="Pfam" id="PF02368">
    <property type="entry name" value="Big_2"/>
    <property type="match status" value="1"/>
</dbReference>
<dbReference type="Gene3D" id="2.60.40.1080">
    <property type="match status" value="1"/>
</dbReference>
<dbReference type="InterPro" id="IPR053139">
    <property type="entry name" value="Surface_bspA-like"/>
</dbReference>
<organism evidence="2 3">
    <name type="scientific">Raoultella planticola</name>
    <name type="common">Klebsiella planticola</name>
    <dbReference type="NCBI Taxonomy" id="575"/>
    <lineage>
        <taxon>Bacteria</taxon>
        <taxon>Pseudomonadati</taxon>
        <taxon>Pseudomonadota</taxon>
        <taxon>Gammaproteobacteria</taxon>
        <taxon>Enterobacterales</taxon>
        <taxon>Enterobacteriaceae</taxon>
        <taxon>Klebsiella/Raoultella group</taxon>
        <taxon>Raoultella</taxon>
    </lineage>
</organism>
<feature type="domain" description="BIG2" evidence="1">
    <location>
        <begin position="180"/>
        <end position="262"/>
    </location>
</feature>
<name>A0A443VMK0_RAOPL</name>
<dbReference type="AlphaFoldDB" id="A0A443VMK0"/>
<dbReference type="SUPFAM" id="SSF52047">
    <property type="entry name" value="RNI-like"/>
    <property type="match status" value="1"/>
</dbReference>
<evidence type="ECO:0000313" key="3">
    <source>
        <dbReference type="Proteomes" id="UP000288843"/>
    </source>
</evidence>
<dbReference type="EMBL" id="QKOX01000012">
    <property type="protein sequence ID" value="RWT22490.1"/>
    <property type="molecule type" value="Genomic_DNA"/>
</dbReference>
<dbReference type="NCBIfam" id="TIGR01634">
    <property type="entry name" value="tail_P2_I"/>
    <property type="match status" value="1"/>
</dbReference>
<dbReference type="InterPro" id="IPR006521">
    <property type="entry name" value="Tail_protein_I"/>
</dbReference>
<dbReference type="SUPFAM" id="SSF49373">
    <property type="entry name" value="Invasin/intimin cell-adhesion fragments"/>
    <property type="match status" value="1"/>
</dbReference>
<dbReference type="InterPro" id="IPR003343">
    <property type="entry name" value="Big_2"/>
</dbReference>
<dbReference type="Pfam" id="PF09684">
    <property type="entry name" value="Tail_P2_I"/>
    <property type="match status" value="1"/>
</dbReference>
<dbReference type="Gene3D" id="3.80.10.10">
    <property type="entry name" value="Ribonuclease Inhibitor"/>
    <property type="match status" value="3"/>
</dbReference>
<dbReference type="PANTHER" id="PTHR45661">
    <property type="entry name" value="SURFACE ANTIGEN"/>
    <property type="match status" value="1"/>
</dbReference>
<comment type="caution">
    <text evidence="2">The sequence shown here is derived from an EMBL/GenBank/DDBJ whole genome shotgun (WGS) entry which is preliminary data.</text>
</comment>
<dbReference type="InterPro" id="IPR032675">
    <property type="entry name" value="LRR_dom_sf"/>
</dbReference>
<dbReference type="SMART" id="SM00635">
    <property type="entry name" value="BID_2"/>
    <property type="match status" value="1"/>
</dbReference>
<reference evidence="2 3" key="1">
    <citation type="submission" date="2018-06" db="EMBL/GenBank/DDBJ databases">
        <title>Carbapenemase-producing Enterobacteriaceae present in wastewater treatment plant effluent and nearby surface waters in the US.</title>
        <authorList>
            <person name="Mathys D.A."/>
            <person name="Mollenkopf D.F."/>
            <person name="Feicht S.M."/>
            <person name="Adams R.J."/>
            <person name="Albers A.L."/>
            <person name="Stuever D.M."/>
            <person name="Daniels J.B."/>
            <person name="Wittum T.E."/>
        </authorList>
    </citation>
    <scope>NUCLEOTIDE SEQUENCE [LARGE SCALE GENOMIC DNA]</scope>
    <source>
        <strain evidence="2 3">GEO_47_Down_B</strain>
    </source>
</reference>
<dbReference type="InterPro" id="IPR008964">
    <property type="entry name" value="Invasin/intimin_cell_adhesion"/>
</dbReference>
<dbReference type="PANTHER" id="PTHR45661:SF3">
    <property type="entry name" value="IG-LIKE DOMAIN-CONTAINING PROTEIN"/>
    <property type="match status" value="1"/>
</dbReference>
<dbReference type="RefSeq" id="WP_128319813.1">
    <property type="nucleotide sequence ID" value="NZ_JAUBKS010000005.1"/>
</dbReference>
<dbReference type="Proteomes" id="UP000288843">
    <property type="component" value="Unassembled WGS sequence"/>
</dbReference>
<evidence type="ECO:0000313" key="2">
    <source>
        <dbReference type="EMBL" id="RWT22490.1"/>
    </source>
</evidence>
<dbReference type="Pfam" id="PF13306">
    <property type="entry name" value="LRR_5"/>
    <property type="match status" value="2"/>
</dbReference>
<dbReference type="InterPro" id="IPR026906">
    <property type="entry name" value="LRR_5"/>
</dbReference>
<protein>
    <submittedName>
        <fullName evidence="2">Phage tail protein I</fullName>
    </submittedName>
</protein>
<accession>A0A443VMK0</accession>
<gene>
    <name evidence="2" type="ORF">DN603_14015</name>
</gene>
<evidence type="ECO:0000259" key="1">
    <source>
        <dbReference type="SMART" id="SM00635"/>
    </source>
</evidence>
<sequence>MTANYPASILPPNATAVERAIDRASAAALARLPVYLIRWVKDPDSCPLALLPWLAWEYQVDTWNINWSEQKKRDAIKRAHYIHRHRGTVAAVRHALVDSPFGTDIVEWFNQNPKGDPYTFRLNVFQNDLPVTEYDQQDLKLAVLRARNLRSWFSVHVFGRLQGTSYAAGYMYATEKITPRFVPLQVILSRYELNLAPGDAETVTVTILPEYAEDKTFTVTTSDKTIATARIVDGAIVVTGMKRGTCSVTVTTTNGVSAVIGVKVVAVMKFITRIDNANRPLFFVRMDEDFTIDYGDGIDGQEYRFELANDVYGWAIPTRELTVGEEYLITVKNSETSSFQRTLSNVSVTLNTVREIICVTGNREHLVSFAAQASGLIKIHEGAFDDLPAVKNCSAMFSACSSLTTLPVGLFTHLHNATNFSGAFAACQSLTALPDGLFDGLSNVTTFSQVFSGCSALITTGTYLFRGCAAATLFERAFDSCTSLTTIGQGIFAGCVAANSSLMGLFRYATRLTAVPDDLFDGLRAANFEGVFFHCTVLAEVPPALFRSCASATTFREVFAGCVSLKIVPDEFFAGLSSVNTFYAAFSGCTGLTDVGDEVFRDCTSARDFNSAFSNCRTLKTTGVNIFAGCTAATGFDSVFYWCDALTVMPSFADCHNAVSFYRAFSRCESLPEVPADAFAGKSLASTFQEVFAYCYSLTRVNAGAFRDCISATSFGSAFAGCRALTYLAPDIFTGCHSVAGINSLFSACTALTTLPDTLFSDFSAITQMASVFHGCKALTELPPTLLASLKNLTVMSLTFAFCEGLHAIPATLLADAPRLTSVSSAFLGCTGVKSLPAGLFDNNPLLMITHNAFQNSGLTALPEGLFANNPLITVFSYTFSGCSNLTHIPADLARYSGRVTQFSSMFAECISLTDIPSGLFNGAEVTSVYGLFDGCTKLKTPPAEIFDLESYPLITATAFTFRECRSLTGNGLDFINKVPAVTLYSSTFTSCYQLDDYDQIPNTWK</sequence>
<proteinExistence type="predicted"/>